<evidence type="ECO:0000256" key="2">
    <source>
        <dbReference type="ARBA" id="ARBA00005069"/>
    </source>
</evidence>
<organism evidence="8 9">
    <name type="scientific">Sagittula salina</name>
    <dbReference type="NCBI Taxonomy" id="2820268"/>
    <lineage>
        <taxon>Bacteria</taxon>
        <taxon>Pseudomonadati</taxon>
        <taxon>Pseudomonadota</taxon>
        <taxon>Alphaproteobacteria</taxon>
        <taxon>Rhodobacterales</taxon>
        <taxon>Roseobacteraceae</taxon>
        <taxon>Sagittula</taxon>
    </lineage>
</organism>
<dbReference type="GO" id="GO:0006015">
    <property type="term" value="P:5-phosphoribose 1-diphosphate biosynthetic process"/>
    <property type="evidence" value="ECO:0007669"/>
    <property type="project" value="UniProtKB-UniRule"/>
</dbReference>
<dbReference type="HAMAP" id="MF_00836">
    <property type="entry name" value="PhnN"/>
    <property type="match status" value="1"/>
</dbReference>
<keyword evidence="5 6" id="KW-0067">ATP-binding</keyword>
<dbReference type="GO" id="GO:0005524">
    <property type="term" value="F:ATP binding"/>
    <property type="evidence" value="ECO:0007669"/>
    <property type="project" value="UniProtKB-KW"/>
</dbReference>
<dbReference type="PANTHER" id="PTHR23117:SF8">
    <property type="entry name" value="RIBOSE 1,5-BISPHOSPHATE PHOSPHOKINASE PHNN"/>
    <property type="match status" value="1"/>
</dbReference>
<sequence>MSGRLIAVVGPSGVGKDSVMQGIAQAGPGIGLVRRVITRDPQAGGEDCLAVPPERFETMRQAGAFCLHWQAHGLHYGIPADLRAQVAAGAVLLVNLSRAVLSEAQRLFPGLLVLELTAAPEVLAGRLAGRGRENEKDIAERLARADFALPEGVCSVTLDNGGALADTVARALALIDLAQSQPVRA</sequence>
<keyword evidence="9" id="KW-1185">Reference proteome</keyword>
<evidence type="ECO:0000256" key="6">
    <source>
        <dbReference type="HAMAP-Rule" id="MF_00836"/>
    </source>
</evidence>
<comment type="similarity">
    <text evidence="6">Belongs to the ribose 1,5-bisphosphokinase family.</text>
</comment>
<evidence type="ECO:0000256" key="4">
    <source>
        <dbReference type="ARBA" id="ARBA00022741"/>
    </source>
</evidence>
<evidence type="ECO:0000256" key="5">
    <source>
        <dbReference type="ARBA" id="ARBA00022840"/>
    </source>
</evidence>
<dbReference type="InterPro" id="IPR008145">
    <property type="entry name" value="GK/Ca_channel_bsu"/>
</dbReference>
<dbReference type="InterPro" id="IPR012699">
    <property type="entry name" value="PhnN"/>
</dbReference>
<keyword evidence="4 6" id="KW-0547">Nucleotide-binding</keyword>
<name>A0A940MS74_9RHOB</name>
<proteinExistence type="inferred from homology"/>
<keyword evidence="3 6" id="KW-0808">Transferase</keyword>
<dbReference type="SMART" id="SM00072">
    <property type="entry name" value="GuKc"/>
    <property type="match status" value="1"/>
</dbReference>
<comment type="catalytic activity">
    <reaction evidence="1 6">
        <text>alpha-D-ribose 1,5-bisphosphate + ATP = 5-phospho-alpha-D-ribose 1-diphosphate + ADP</text>
        <dbReference type="Rhea" id="RHEA:20109"/>
        <dbReference type="ChEBI" id="CHEBI:30616"/>
        <dbReference type="ChEBI" id="CHEBI:58017"/>
        <dbReference type="ChEBI" id="CHEBI:68688"/>
        <dbReference type="ChEBI" id="CHEBI:456216"/>
        <dbReference type="EC" id="2.7.4.23"/>
    </reaction>
</comment>
<feature type="domain" description="Guanylate kinase/L-type calcium channel beta subunit" evidence="7">
    <location>
        <begin position="2"/>
        <end position="179"/>
    </location>
</feature>
<dbReference type="NCBIfam" id="TIGR02322">
    <property type="entry name" value="phosphon_PhnN"/>
    <property type="match status" value="1"/>
</dbReference>
<evidence type="ECO:0000313" key="9">
    <source>
        <dbReference type="Proteomes" id="UP000675940"/>
    </source>
</evidence>
<dbReference type="EMBL" id="JAGISH010000012">
    <property type="protein sequence ID" value="MBP0484434.1"/>
    <property type="molecule type" value="Genomic_DNA"/>
</dbReference>
<reference evidence="8" key="1">
    <citation type="submission" date="2021-03" db="EMBL/GenBank/DDBJ databases">
        <title>Sagittula salina sp. nov. strain M10.9X isolated from the marine waste.</title>
        <authorList>
            <person name="Satari L."/>
            <person name="Molina-Menor E."/>
            <person name="Vidal-Verdu A."/>
            <person name="Pascual J."/>
            <person name="Pereto J."/>
            <person name="Porcar M."/>
        </authorList>
    </citation>
    <scope>NUCLEOTIDE SEQUENCE</scope>
    <source>
        <strain evidence="8">M10.9X</strain>
    </source>
</reference>
<comment type="pathway">
    <text evidence="2 6">Metabolic intermediate biosynthesis; 5-phospho-alpha-D-ribose 1-diphosphate biosynthesis; 5-phospho-alpha-D-ribose 1-diphosphate from D-ribose 5-phosphate (route II): step 3/3.</text>
</comment>
<dbReference type="GO" id="GO:0033863">
    <property type="term" value="F:ribose 1,5-bisphosphate phosphokinase activity"/>
    <property type="evidence" value="ECO:0007669"/>
    <property type="project" value="UniProtKB-UniRule"/>
</dbReference>
<dbReference type="Proteomes" id="UP000675940">
    <property type="component" value="Unassembled WGS sequence"/>
</dbReference>
<protein>
    <recommendedName>
        <fullName evidence="6">Ribose 1,5-bisphosphate phosphokinase PhnN</fullName>
        <ecNumber evidence="6">2.7.4.23</ecNumber>
    </recommendedName>
    <alternativeName>
        <fullName evidence="6">Ribose 1,5-bisphosphokinase</fullName>
    </alternativeName>
</protein>
<dbReference type="RefSeq" id="WP_209362780.1">
    <property type="nucleotide sequence ID" value="NZ_JAGISH010000012.1"/>
</dbReference>
<evidence type="ECO:0000259" key="7">
    <source>
        <dbReference type="SMART" id="SM00072"/>
    </source>
</evidence>
<dbReference type="AlphaFoldDB" id="A0A940MS74"/>
<evidence type="ECO:0000313" key="8">
    <source>
        <dbReference type="EMBL" id="MBP0484434.1"/>
    </source>
</evidence>
<dbReference type="Gene3D" id="3.40.50.300">
    <property type="entry name" value="P-loop containing nucleotide triphosphate hydrolases"/>
    <property type="match status" value="1"/>
</dbReference>
<evidence type="ECO:0000256" key="3">
    <source>
        <dbReference type="ARBA" id="ARBA00022679"/>
    </source>
</evidence>
<feature type="binding site" evidence="6">
    <location>
        <begin position="10"/>
        <end position="17"/>
    </location>
    <ligand>
        <name>ATP</name>
        <dbReference type="ChEBI" id="CHEBI:30616"/>
    </ligand>
</feature>
<accession>A0A940MS74</accession>
<dbReference type="EC" id="2.7.4.23" evidence="6"/>
<comment type="caution">
    <text evidence="8">The sequence shown here is derived from an EMBL/GenBank/DDBJ whole genome shotgun (WGS) entry which is preliminary data.</text>
</comment>
<comment type="function">
    <text evidence="6">Catalyzes the phosphorylation of ribose 1,5-bisphosphate to 5-phospho-D-ribosyl alpha-1-diphosphate (PRPP).</text>
</comment>
<dbReference type="PANTHER" id="PTHR23117">
    <property type="entry name" value="GUANYLATE KINASE-RELATED"/>
    <property type="match status" value="1"/>
</dbReference>
<dbReference type="InterPro" id="IPR027417">
    <property type="entry name" value="P-loop_NTPase"/>
</dbReference>
<dbReference type="GO" id="GO:0005829">
    <property type="term" value="C:cytosol"/>
    <property type="evidence" value="ECO:0007669"/>
    <property type="project" value="TreeGrafter"/>
</dbReference>
<dbReference type="SUPFAM" id="SSF52540">
    <property type="entry name" value="P-loop containing nucleoside triphosphate hydrolases"/>
    <property type="match status" value="1"/>
</dbReference>
<gene>
    <name evidence="6 8" type="primary">phnN</name>
    <name evidence="8" type="ORF">J5474_18325</name>
</gene>
<dbReference type="GO" id="GO:0019634">
    <property type="term" value="P:organic phosphonate metabolic process"/>
    <property type="evidence" value="ECO:0007669"/>
    <property type="project" value="UniProtKB-UniRule"/>
</dbReference>
<evidence type="ECO:0000256" key="1">
    <source>
        <dbReference type="ARBA" id="ARBA00000373"/>
    </source>
</evidence>